<name>A0A1I7E0N6_9BACT</name>
<proteinExistence type="predicted"/>
<dbReference type="AlphaFoldDB" id="A0A1I7E0N6"/>
<sequence>MAKKLSSINITNYWIVNKLEKSINMKPNFYG</sequence>
<accession>A0A1I7E0N6</accession>
<dbReference type="EMBL" id="FPBF01000009">
    <property type="protein sequence ID" value="SFU17500.1"/>
    <property type="molecule type" value="Genomic_DNA"/>
</dbReference>
<keyword evidence="2" id="KW-1185">Reference proteome</keyword>
<dbReference type="Proteomes" id="UP000199673">
    <property type="component" value="Unassembled WGS sequence"/>
</dbReference>
<gene>
    <name evidence="1" type="ORF">SAMN04489724_4662</name>
</gene>
<protein>
    <submittedName>
        <fullName evidence="1">Uncharacterized protein</fullName>
    </submittedName>
</protein>
<evidence type="ECO:0000313" key="2">
    <source>
        <dbReference type="Proteomes" id="UP000199673"/>
    </source>
</evidence>
<reference evidence="2" key="1">
    <citation type="submission" date="2016-10" db="EMBL/GenBank/DDBJ databases">
        <authorList>
            <person name="Varghese N."/>
            <person name="Submissions S."/>
        </authorList>
    </citation>
    <scope>NUCLEOTIDE SEQUENCE [LARGE SCALE GENOMIC DNA]</scope>
    <source>
        <strain evidence="2">DSM 23445</strain>
    </source>
</reference>
<organism evidence="1 2">
    <name type="scientific">Algoriphagus locisalis</name>
    <dbReference type="NCBI Taxonomy" id="305507"/>
    <lineage>
        <taxon>Bacteria</taxon>
        <taxon>Pseudomonadati</taxon>
        <taxon>Bacteroidota</taxon>
        <taxon>Cytophagia</taxon>
        <taxon>Cytophagales</taxon>
        <taxon>Cyclobacteriaceae</taxon>
        <taxon>Algoriphagus</taxon>
    </lineage>
</organism>
<evidence type="ECO:0000313" key="1">
    <source>
        <dbReference type="EMBL" id="SFU17500.1"/>
    </source>
</evidence>